<dbReference type="RefSeq" id="WP_079576592.1">
    <property type="nucleotide sequence ID" value="NZ_FUZQ01000008.1"/>
</dbReference>
<reference evidence="3 4" key="1">
    <citation type="submission" date="2017-02" db="EMBL/GenBank/DDBJ databases">
        <authorList>
            <person name="Peterson S.W."/>
        </authorList>
    </citation>
    <scope>NUCLEOTIDE SEQUENCE [LARGE SCALE GENOMIC DNA]</scope>
    <source>
        <strain evidence="3 4">DSM 21481</strain>
    </source>
</reference>
<dbReference type="PROSITE" id="PS51387">
    <property type="entry name" value="FAD_PCMH"/>
    <property type="match status" value="1"/>
</dbReference>
<dbReference type="SUPFAM" id="SSF56176">
    <property type="entry name" value="FAD-binding/transporter-associated domain-like"/>
    <property type="match status" value="1"/>
</dbReference>
<dbReference type="Gene3D" id="3.30.465.10">
    <property type="match status" value="1"/>
</dbReference>
<organism evidence="3 4">
    <name type="scientific">Krasilnikoviella flava</name>
    <dbReference type="NCBI Taxonomy" id="526729"/>
    <lineage>
        <taxon>Bacteria</taxon>
        <taxon>Bacillati</taxon>
        <taxon>Actinomycetota</taxon>
        <taxon>Actinomycetes</taxon>
        <taxon>Micrococcales</taxon>
        <taxon>Promicromonosporaceae</taxon>
        <taxon>Krasilnikoviella</taxon>
    </lineage>
</organism>
<evidence type="ECO:0000313" key="3">
    <source>
        <dbReference type="EMBL" id="SKC81640.1"/>
    </source>
</evidence>
<dbReference type="GO" id="GO:0071949">
    <property type="term" value="F:FAD binding"/>
    <property type="evidence" value="ECO:0007669"/>
    <property type="project" value="InterPro"/>
</dbReference>
<dbReference type="Pfam" id="PF01565">
    <property type="entry name" value="FAD_binding_4"/>
    <property type="match status" value="1"/>
</dbReference>
<dbReference type="InterPro" id="IPR016166">
    <property type="entry name" value="FAD-bd_PCMH"/>
</dbReference>
<dbReference type="Proteomes" id="UP000189777">
    <property type="component" value="Unassembled WGS sequence"/>
</dbReference>
<dbReference type="PANTHER" id="PTHR43762">
    <property type="entry name" value="L-GULONOLACTONE OXIDASE"/>
    <property type="match status" value="1"/>
</dbReference>
<evidence type="ECO:0000313" key="4">
    <source>
        <dbReference type="Proteomes" id="UP000189777"/>
    </source>
</evidence>
<dbReference type="GO" id="GO:0016020">
    <property type="term" value="C:membrane"/>
    <property type="evidence" value="ECO:0007669"/>
    <property type="project" value="InterPro"/>
</dbReference>
<dbReference type="EMBL" id="FUZQ01000008">
    <property type="protein sequence ID" value="SKC81640.1"/>
    <property type="molecule type" value="Genomic_DNA"/>
</dbReference>
<protein>
    <submittedName>
        <fullName evidence="3">Xylitol oxidase</fullName>
    </submittedName>
</protein>
<keyword evidence="4" id="KW-1185">Reference proteome</keyword>
<dbReference type="InterPro" id="IPR016169">
    <property type="entry name" value="FAD-bd_PCMH_sub2"/>
</dbReference>
<feature type="domain" description="FAD-binding PCMH-type" evidence="2">
    <location>
        <begin position="9"/>
        <end position="184"/>
    </location>
</feature>
<dbReference type="STRING" id="526729.SAMN04324258_4270"/>
<dbReference type="Gene3D" id="3.30.43.10">
    <property type="entry name" value="Uridine Diphospho-n-acetylenolpyruvylglucosamine Reductase, domain 2"/>
    <property type="match status" value="1"/>
</dbReference>
<sequence>MHRNWAGNLTYSARSIVRPASLEELADVLTGGGQVRALGSRHSFNDVADTDGVHVQVDGLDDGRPAVEPLTPDDGGAEGEVVSVNAGLRYGEVSRALHATGRALGNLASLPHISVAGAVATATHGSGDTNQSLASAVEGLEIMTPGGELRRITRASDPDVFPGTVVSLGALGVVTRVELRTVPAYVVRQDVAADVPWDTFLASFDAITSAAYSVSAFTSWDEPAVRHVWFKSLARADRPEVRGLAPEFLRWSDVPVHPLPGVDPSATTEQLGVDGPWHERLSHFRLEFTPSAGDEVQSEYLLPRRNAVAAIEAMRALGPQVAPLLQTSEIRTVAADDLWLSPFDEPSVGFHFTWLPREEDVRAVLPAVEQALVPLGARPHWGKVSTLDATTTAALFPRFDDFRRLAARFDPEGRLHGGLVGRLLAAG</sequence>
<dbReference type="GO" id="GO:0003885">
    <property type="term" value="F:D-arabinono-1,4-lactone oxidase activity"/>
    <property type="evidence" value="ECO:0007669"/>
    <property type="project" value="InterPro"/>
</dbReference>
<accession>A0A1T5M074</accession>
<dbReference type="GO" id="GO:0080049">
    <property type="term" value="F:L-gulono-1,4-lactone dehydrogenase activity"/>
    <property type="evidence" value="ECO:0007669"/>
    <property type="project" value="TreeGrafter"/>
</dbReference>
<gene>
    <name evidence="3" type="ORF">SAMN04324258_4270</name>
</gene>
<dbReference type="Gene3D" id="3.30.70.2520">
    <property type="match status" value="1"/>
</dbReference>
<dbReference type="Gene3D" id="3.30.70.2530">
    <property type="match status" value="1"/>
</dbReference>
<dbReference type="PANTHER" id="PTHR43762:SF1">
    <property type="entry name" value="D-ARABINONO-1,4-LACTONE OXIDASE"/>
    <property type="match status" value="1"/>
</dbReference>
<dbReference type="InterPro" id="IPR006094">
    <property type="entry name" value="Oxid_FAD_bind_N"/>
</dbReference>
<dbReference type="AlphaFoldDB" id="A0A1T5M074"/>
<dbReference type="InterPro" id="IPR007173">
    <property type="entry name" value="ALO_C"/>
</dbReference>
<dbReference type="InterPro" id="IPR036318">
    <property type="entry name" value="FAD-bd_PCMH-like_sf"/>
</dbReference>
<name>A0A1T5M074_9MICO</name>
<evidence type="ECO:0000259" key="2">
    <source>
        <dbReference type="PROSITE" id="PS51387"/>
    </source>
</evidence>
<dbReference type="InterPro" id="IPR010031">
    <property type="entry name" value="FAD_lactone_oxidase-like"/>
</dbReference>
<dbReference type="Pfam" id="PF04030">
    <property type="entry name" value="ALO"/>
    <property type="match status" value="1"/>
</dbReference>
<evidence type="ECO:0000256" key="1">
    <source>
        <dbReference type="ARBA" id="ARBA00023002"/>
    </source>
</evidence>
<dbReference type="InterPro" id="IPR016171">
    <property type="entry name" value="Vanillyl_alc_oxidase_C-sub2"/>
</dbReference>
<keyword evidence="1" id="KW-0560">Oxidoreductase</keyword>
<dbReference type="Gene3D" id="1.10.45.10">
    <property type="entry name" value="Vanillyl-alcohol Oxidase, Chain A, domain 4"/>
    <property type="match status" value="1"/>
</dbReference>
<proteinExistence type="predicted"/>
<dbReference type="InterPro" id="IPR016167">
    <property type="entry name" value="FAD-bd_PCMH_sub1"/>
</dbReference>
<dbReference type="OrthoDB" id="9800184at2"/>